<dbReference type="GO" id="GO:0006310">
    <property type="term" value="P:DNA recombination"/>
    <property type="evidence" value="ECO:0007669"/>
    <property type="project" value="UniProtKB-KW"/>
</dbReference>
<dbReference type="InterPro" id="IPR011010">
    <property type="entry name" value="DNA_brk_join_enz"/>
</dbReference>
<protein>
    <recommendedName>
        <fullName evidence="5">Tyr recombinase domain-containing protein</fullName>
    </recommendedName>
</protein>
<dbReference type="InterPro" id="IPR013762">
    <property type="entry name" value="Integrase-like_cat_sf"/>
</dbReference>
<accession>A0A5J4WP86</accession>
<sequence length="836" mass="96855">MVESYILDKETEWNMEKDFGCDNAFLDQTQSNLLRRSNRINAQIDKNTFRNQNSELLQRHTSNPLKQTNTQNLNDRINENIGKVRMDNVCREMRDRTEIDNNILGMDVESEGNEYKNVRGKKIENDRSIERLVQRNIQEQKRQDKITSSADRQTEHPQTLDKRSVSVSNRTRQSEDTNIEDKVMRKDNDSKLSSNKRTEMLDKENLGQRTRIINQQNDNKHVNNRLITTGLESNADIRQSNRINIIQLLERNRSTNEKQRQGNQGCLLQATPFRASLQEDTRSGSLDMFRKHNSSLRYWEMKNEGISDRKNKIGILLSEKTLATNHNNPHPRKIELNNRFTLETVQIRRLRTEGRNDLNDRQDMELHATDRHIRNTIQQINQQLCDFGSQRSGGTLPQCVQLQMEQNQTIHSSSITSIQQSITEDETRQSTGNNNSTDLAGTIVVHQTKEFIHQIPFPRIIREDSGDGIENEMQGSKVSTRQCWRLPSGPVAGVGRDLLIRCMKMRGFSEEGVNLLFKGQMFDAVKRDFYSLALLQDWLDIERITIEEMMKKDAEIILTEVIAFQTRQNNSVASAKSHKACLTTMLSLIYKENLASSTTSKLINRALANATIPHRRYQNIKNIQILFNHWRQSKQNKYLNNYDLQVKIASLLMSIYFFRQNEIAEIRFKFSNVNKTEIQASLRLAPKQANAVETYEVYETENEKLSPKLAIYEWIDRLKKLFPKDISLQLTKLLRELKIVGASAYSIRHSATTELAKLDIPERDLATFTHHSQNSRTVQQYYIFATSIRANEIARQLTNNPGQDNERLDQVSQQRGEIRREGGNQLLSSSPLETGQ</sequence>
<proteinExistence type="predicted"/>
<feature type="compositionally biased region" description="Polar residues" evidence="2">
    <location>
        <begin position="825"/>
        <end position="836"/>
    </location>
</feature>
<dbReference type="EMBL" id="SNRW01001540">
    <property type="protein sequence ID" value="KAA6396009.1"/>
    <property type="molecule type" value="Genomic_DNA"/>
</dbReference>
<feature type="region of interest" description="Disordered" evidence="2">
    <location>
        <begin position="798"/>
        <end position="836"/>
    </location>
</feature>
<gene>
    <name evidence="3" type="ORF">EZS28_008467</name>
</gene>
<evidence type="ECO:0008006" key="5">
    <source>
        <dbReference type="Google" id="ProtNLM"/>
    </source>
</evidence>
<dbReference type="Gene3D" id="1.10.443.10">
    <property type="entry name" value="Intergrase catalytic core"/>
    <property type="match status" value="1"/>
</dbReference>
<evidence type="ECO:0000313" key="3">
    <source>
        <dbReference type="EMBL" id="KAA6396009.1"/>
    </source>
</evidence>
<evidence type="ECO:0000256" key="1">
    <source>
        <dbReference type="ARBA" id="ARBA00023172"/>
    </source>
</evidence>
<dbReference type="Proteomes" id="UP000324800">
    <property type="component" value="Unassembled WGS sequence"/>
</dbReference>
<organism evidence="3 4">
    <name type="scientific">Streblomastix strix</name>
    <dbReference type="NCBI Taxonomy" id="222440"/>
    <lineage>
        <taxon>Eukaryota</taxon>
        <taxon>Metamonada</taxon>
        <taxon>Preaxostyla</taxon>
        <taxon>Oxymonadida</taxon>
        <taxon>Streblomastigidae</taxon>
        <taxon>Streblomastix</taxon>
    </lineage>
</organism>
<dbReference type="AlphaFoldDB" id="A0A5J4WP86"/>
<name>A0A5J4WP86_9EUKA</name>
<feature type="compositionally biased region" description="Basic and acidic residues" evidence="2">
    <location>
        <begin position="134"/>
        <end position="145"/>
    </location>
</feature>
<evidence type="ECO:0000256" key="2">
    <source>
        <dbReference type="SAM" id="MobiDB-lite"/>
    </source>
</evidence>
<dbReference type="SUPFAM" id="SSF56349">
    <property type="entry name" value="DNA breaking-rejoining enzymes"/>
    <property type="match status" value="1"/>
</dbReference>
<comment type="caution">
    <text evidence="3">The sequence shown here is derived from an EMBL/GenBank/DDBJ whole genome shotgun (WGS) entry which is preliminary data.</text>
</comment>
<keyword evidence="1" id="KW-0233">DNA recombination</keyword>
<feature type="compositionally biased region" description="Basic and acidic residues" evidence="2">
    <location>
        <begin position="172"/>
        <end position="198"/>
    </location>
</feature>
<reference evidence="3 4" key="1">
    <citation type="submission" date="2019-03" db="EMBL/GenBank/DDBJ databases">
        <title>Single cell metagenomics reveals metabolic interactions within the superorganism composed of flagellate Streblomastix strix and complex community of Bacteroidetes bacteria on its surface.</title>
        <authorList>
            <person name="Treitli S.C."/>
            <person name="Kolisko M."/>
            <person name="Husnik F."/>
            <person name="Keeling P."/>
            <person name="Hampl V."/>
        </authorList>
    </citation>
    <scope>NUCLEOTIDE SEQUENCE [LARGE SCALE GENOMIC DNA]</scope>
    <source>
        <strain evidence="3">ST1C</strain>
    </source>
</reference>
<dbReference type="GO" id="GO:0003677">
    <property type="term" value="F:DNA binding"/>
    <property type="evidence" value="ECO:0007669"/>
    <property type="project" value="InterPro"/>
</dbReference>
<feature type="region of interest" description="Disordered" evidence="2">
    <location>
        <begin position="134"/>
        <end position="198"/>
    </location>
</feature>
<feature type="compositionally biased region" description="Basic and acidic residues" evidence="2">
    <location>
        <begin position="152"/>
        <end position="164"/>
    </location>
</feature>
<evidence type="ECO:0000313" key="4">
    <source>
        <dbReference type="Proteomes" id="UP000324800"/>
    </source>
</evidence>
<dbReference type="GO" id="GO:0015074">
    <property type="term" value="P:DNA integration"/>
    <property type="evidence" value="ECO:0007669"/>
    <property type="project" value="InterPro"/>
</dbReference>